<feature type="compositionally biased region" description="Low complexity" evidence="1">
    <location>
        <begin position="8"/>
        <end position="21"/>
    </location>
</feature>
<name>A0A9P6J4X1_9FUNG</name>
<dbReference type="OrthoDB" id="2448162at2759"/>
<organism evidence="2 3">
    <name type="scientific">Modicella reniformis</name>
    <dbReference type="NCBI Taxonomy" id="1440133"/>
    <lineage>
        <taxon>Eukaryota</taxon>
        <taxon>Fungi</taxon>
        <taxon>Fungi incertae sedis</taxon>
        <taxon>Mucoromycota</taxon>
        <taxon>Mortierellomycotina</taxon>
        <taxon>Mortierellomycetes</taxon>
        <taxon>Mortierellales</taxon>
        <taxon>Mortierellaceae</taxon>
        <taxon>Modicella</taxon>
    </lineage>
</organism>
<feature type="compositionally biased region" description="Low complexity" evidence="1">
    <location>
        <begin position="212"/>
        <end position="227"/>
    </location>
</feature>
<evidence type="ECO:0000256" key="1">
    <source>
        <dbReference type="SAM" id="MobiDB-lite"/>
    </source>
</evidence>
<feature type="compositionally biased region" description="Basic and acidic residues" evidence="1">
    <location>
        <begin position="195"/>
        <end position="204"/>
    </location>
</feature>
<feature type="region of interest" description="Disordered" evidence="1">
    <location>
        <begin position="112"/>
        <end position="131"/>
    </location>
</feature>
<gene>
    <name evidence="2" type="ORF">BGZ65_007291</name>
</gene>
<accession>A0A9P6J4X1</accession>
<evidence type="ECO:0000313" key="3">
    <source>
        <dbReference type="Proteomes" id="UP000749646"/>
    </source>
</evidence>
<proteinExistence type="predicted"/>
<dbReference type="AlphaFoldDB" id="A0A9P6J4X1"/>
<comment type="caution">
    <text evidence="2">The sequence shown here is derived from an EMBL/GenBank/DDBJ whole genome shotgun (WGS) entry which is preliminary data.</text>
</comment>
<feature type="region of interest" description="Disordered" evidence="1">
    <location>
        <begin position="1"/>
        <end position="21"/>
    </location>
</feature>
<protein>
    <submittedName>
        <fullName evidence="2">Uncharacterized protein</fullName>
    </submittedName>
</protein>
<dbReference type="EMBL" id="JAAAHW010006344">
    <property type="protein sequence ID" value="KAF9962897.1"/>
    <property type="molecule type" value="Genomic_DNA"/>
</dbReference>
<dbReference type="Proteomes" id="UP000749646">
    <property type="component" value="Unassembled WGS sequence"/>
</dbReference>
<feature type="region of interest" description="Disordered" evidence="1">
    <location>
        <begin position="178"/>
        <end position="229"/>
    </location>
</feature>
<reference evidence="2" key="1">
    <citation type="journal article" date="2020" name="Fungal Divers.">
        <title>Resolving the Mortierellaceae phylogeny through synthesis of multi-gene phylogenetics and phylogenomics.</title>
        <authorList>
            <person name="Vandepol N."/>
            <person name="Liber J."/>
            <person name="Desiro A."/>
            <person name="Na H."/>
            <person name="Kennedy M."/>
            <person name="Barry K."/>
            <person name="Grigoriev I.V."/>
            <person name="Miller A.N."/>
            <person name="O'Donnell K."/>
            <person name="Stajich J.E."/>
            <person name="Bonito G."/>
        </authorList>
    </citation>
    <scope>NUCLEOTIDE SEQUENCE</scope>
    <source>
        <strain evidence="2">MES-2147</strain>
    </source>
</reference>
<sequence>MSSVLFQSTGKDSGSSSSTGSLAANPLLALTRFYEQELTDHHIDTRFHGNSKQPISFKRGYPSSSSSYSSSSSPLSYPSNAFNYPSANTSSDAAIRHPYTQKTVQDEFKIFSSSDQSSPPLPPLHPHFHLHPTGAAEMSEYLRQRQEYYAREAHFRSQDRHDGLGPIVDFSEQLWIEHEQQQQQQQQHHHHHHHRLEDHLEARHHNPYARHQQQQQQPLRRQASSQQEQVAMDLGRNAIQEFESVANQYQHHHDLSTMNNTYNDMSQMEQTWSDSYQHFAKTTTATAAASSSASSTIHSPWPMGRWAIEAEAAIMQFEALHTHYERPPQIVDELLQQEAQMKRMISETTATEWSKEFSRASSIANQSQQQQQEKESNTDPSSTMERQQQQQRRKSLKTCGFMWDTKTKLEGHHDLLLDPSDDDAIASFAMEFLSPSQNTFLPHQVETILTSNNVPIPQQQSTTTTLPTSFMEHQYQQLPLLEPLEQRHDQMYNDDVFEGDMLQAWMETLAQEKQEEEVKEGIKCDELDEVEQKVVMEVALRRLNALMHQLNCKQGLPEEKPYRDIMAR</sequence>
<feature type="region of interest" description="Disordered" evidence="1">
    <location>
        <begin position="355"/>
        <end position="396"/>
    </location>
</feature>
<evidence type="ECO:0000313" key="2">
    <source>
        <dbReference type="EMBL" id="KAF9962897.1"/>
    </source>
</evidence>
<keyword evidence="3" id="KW-1185">Reference proteome</keyword>